<keyword evidence="2" id="KW-0812">Transmembrane</keyword>
<gene>
    <name evidence="4" type="ORF">CAUS1442_LOCUS5268</name>
</gene>
<keyword evidence="2" id="KW-1133">Transmembrane helix</keyword>
<dbReference type="EMBL" id="HBEF01008371">
    <property type="protein sequence ID" value="CAD8333167.1"/>
    <property type="molecule type" value="Transcribed_RNA"/>
</dbReference>
<reference evidence="4" key="1">
    <citation type="submission" date="2021-01" db="EMBL/GenBank/DDBJ databases">
        <authorList>
            <person name="Corre E."/>
            <person name="Pelletier E."/>
            <person name="Niang G."/>
            <person name="Scheremetjew M."/>
            <person name="Finn R."/>
            <person name="Kale V."/>
            <person name="Holt S."/>
            <person name="Cochrane G."/>
            <person name="Meng A."/>
            <person name="Brown T."/>
            <person name="Cohen L."/>
        </authorList>
    </citation>
    <scope>NUCLEOTIDE SEQUENCE</scope>
    <source>
        <strain evidence="4">CCMP3328</strain>
    </source>
</reference>
<evidence type="ECO:0000313" key="4">
    <source>
        <dbReference type="EMBL" id="CAD8333167.1"/>
    </source>
</evidence>
<organism evidence="4">
    <name type="scientific">Craspedostauros australis</name>
    <dbReference type="NCBI Taxonomy" id="1486917"/>
    <lineage>
        <taxon>Eukaryota</taxon>
        <taxon>Sar</taxon>
        <taxon>Stramenopiles</taxon>
        <taxon>Ochrophyta</taxon>
        <taxon>Bacillariophyta</taxon>
        <taxon>Bacillariophyceae</taxon>
        <taxon>Bacillariophycidae</taxon>
        <taxon>Naviculales</taxon>
        <taxon>Naviculaceae</taxon>
        <taxon>Craspedostauros</taxon>
    </lineage>
</organism>
<evidence type="ECO:0000256" key="2">
    <source>
        <dbReference type="SAM" id="Phobius"/>
    </source>
</evidence>
<feature type="region of interest" description="Disordered" evidence="1">
    <location>
        <begin position="1"/>
        <end position="24"/>
    </location>
</feature>
<dbReference type="SUPFAM" id="SSF82199">
    <property type="entry name" value="SET domain"/>
    <property type="match status" value="1"/>
</dbReference>
<feature type="transmembrane region" description="Helical" evidence="2">
    <location>
        <begin position="41"/>
        <end position="58"/>
    </location>
</feature>
<accession>A0A7R9WRM8</accession>
<dbReference type="InterPro" id="IPR001214">
    <property type="entry name" value="SET_dom"/>
</dbReference>
<feature type="domain" description="SET" evidence="3">
    <location>
        <begin position="184"/>
        <end position="319"/>
    </location>
</feature>
<evidence type="ECO:0000256" key="1">
    <source>
        <dbReference type="SAM" id="MobiDB-lite"/>
    </source>
</evidence>
<dbReference type="InterPro" id="IPR046341">
    <property type="entry name" value="SET_dom_sf"/>
</dbReference>
<keyword evidence="2" id="KW-0472">Membrane</keyword>
<name>A0A7R9WRM8_9STRA</name>
<dbReference type="PROSITE" id="PS50280">
    <property type="entry name" value="SET"/>
    <property type="match status" value="1"/>
</dbReference>
<proteinExistence type="predicted"/>
<dbReference type="Pfam" id="PF00856">
    <property type="entry name" value="SET"/>
    <property type="match status" value="1"/>
</dbReference>
<evidence type="ECO:0000259" key="3">
    <source>
        <dbReference type="PROSITE" id="PS50280"/>
    </source>
</evidence>
<dbReference type="AlphaFoldDB" id="A0A7R9WRM8"/>
<protein>
    <recommendedName>
        <fullName evidence="3">SET domain-containing protein</fullName>
    </recommendedName>
</protein>
<feature type="compositionally biased region" description="Basic residues" evidence="1">
    <location>
        <begin position="1"/>
        <end position="10"/>
    </location>
</feature>
<sequence length="358" mass="40315">MPVKRIRGKPRSSQSFGRRGWKRQDGKGHGIIVVKRRYRRSYIPLLLLACIAIAYGLLQRHLVGTFDIPTITQSPPSVPPSVTAEETSTENVGGIDASSWITDGDANGVREMFVDVDGLWNATINRDNGDILDVWYAMNCSEGGEERDKLVPTAEDWKKARRAYELAVGKDKSTLPDNHEENGTGAQVKYSIEVDPIMNRGVFAQERITNGTLVWNYDYIVMIENGAQFRIFVMNVPRMYSCYMLYQWIFATYATEDENGDMLINVEVDYSVFFNQASPETINVVSCNGHGDGFCHGRSAGLYASRDIDVGEQLLMTYAHQYFINWYAIGMATEDTARKKKLIRNALGKPVDDDEAMD</sequence>
<dbReference type="Gene3D" id="2.170.270.10">
    <property type="entry name" value="SET domain"/>
    <property type="match status" value="1"/>
</dbReference>